<proteinExistence type="predicted"/>
<evidence type="ECO:0000313" key="2">
    <source>
        <dbReference type="Proteomes" id="UP000271700"/>
    </source>
</evidence>
<dbReference type="AlphaFoldDB" id="A0A497ZL57"/>
<dbReference type="EMBL" id="RCCT01000002">
    <property type="protein sequence ID" value="RLK08352.1"/>
    <property type="molecule type" value="Genomic_DNA"/>
</dbReference>
<keyword evidence="2" id="KW-1185">Reference proteome</keyword>
<dbReference type="STRING" id="981384.GCA_000192475_01134"/>
<sequence length="71" mass="7616">MNQTRFISQTNAVPGWQLAAPELRVKLKIKGGVKTADAVYTNAPTQPQIAQATGLCIARGKRNTHGVRTNG</sequence>
<name>A0A497ZL57_9RHOB</name>
<protein>
    <submittedName>
        <fullName evidence="1">Uncharacterized protein</fullName>
    </submittedName>
</protein>
<organism evidence="1 2">
    <name type="scientific">Ruegeria conchae</name>
    <dbReference type="NCBI Taxonomy" id="981384"/>
    <lineage>
        <taxon>Bacteria</taxon>
        <taxon>Pseudomonadati</taxon>
        <taxon>Pseudomonadota</taxon>
        <taxon>Alphaproteobacteria</taxon>
        <taxon>Rhodobacterales</taxon>
        <taxon>Roseobacteraceae</taxon>
        <taxon>Ruegeria</taxon>
    </lineage>
</organism>
<accession>A0A497ZL57</accession>
<evidence type="ECO:0000313" key="1">
    <source>
        <dbReference type="EMBL" id="RLK08352.1"/>
    </source>
</evidence>
<dbReference type="Proteomes" id="UP000271700">
    <property type="component" value="Unassembled WGS sequence"/>
</dbReference>
<reference evidence="1 2" key="1">
    <citation type="submission" date="2018-10" db="EMBL/GenBank/DDBJ databases">
        <title>Genomic Encyclopedia of Archaeal and Bacterial Type Strains, Phase II (KMG-II): from individual species to whole genera.</title>
        <authorList>
            <person name="Goeker M."/>
        </authorList>
    </citation>
    <scope>NUCLEOTIDE SEQUENCE [LARGE SCALE GENOMIC DNA]</scope>
    <source>
        <strain evidence="1 2">DSM 29317</strain>
    </source>
</reference>
<dbReference type="OrthoDB" id="7709547at2"/>
<dbReference type="RefSeq" id="WP_010442764.1">
    <property type="nucleotide sequence ID" value="NZ_AEYW01000018.1"/>
</dbReference>
<gene>
    <name evidence="1" type="ORF">CLV75_2026</name>
</gene>
<comment type="caution">
    <text evidence="1">The sequence shown here is derived from an EMBL/GenBank/DDBJ whole genome shotgun (WGS) entry which is preliminary data.</text>
</comment>